<name>A0A645CUY3_9ZZZZ</name>
<dbReference type="EMBL" id="VSSQ01030247">
    <property type="protein sequence ID" value="MPM80703.1"/>
    <property type="molecule type" value="Genomic_DNA"/>
</dbReference>
<reference evidence="1" key="1">
    <citation type="submission" date="2019-08" db="EMBL/GenBank/DDBJ databases">
        <authorList>
            <person name="Kucharzyk K."/>
            <person name="Murdoch R.W."/>
            <person name="Higgins S."/>
            <person name="Loffler F."/>
        </authorList>
    </citation>
    <scope>NUCLEOTIDE SEQUENCE</scope>
</reference>
<accession>A0A645CUY3</accession>
<gene>
    <name evidence="1" type="ORF">SDC9_127753</name>
</gene>
<sequence length="190" mass="22967">MAVNKLIKKDFIETNKLYFKENLIHEDILWSFLVACNASTMNVVRSETYIYHLRENSITAKINDNKKRLFQEKSIQSKKEIVDYMFDFVMTTQRNQNIKEINRTYEKYKYLLFFSILQSKCCTLQEMNLIYNEFRSKKIKSARNTFSDNCYSVVSFFKNLHYLFPSFFGFYYCLLIEKFRKYIRGVRTAS</sequence>
<dbReference type="InterPro" id="IPR029044">
    <property type="entry name" value="Nucleotide-diphossugar_trans"/>
</dbReference>
<dbReference type="SUPFAM" id="SSF53448">
    <property type="entry name" value="Nucleotide-diphospho-sugar transferases"/>
    <property type="match status" value="1"/>
</dbReference>
<proteinExistence type="predicted"/>
<dbReference type="AlphaFoldDB" id="A0A645CUY3"/>
<protein>
    <submittedName>
        <fullName evidence="1">Uncharacterized protein</fullName>
    </submittedName>
</protein>
<evidence type="ECO:0000313" key="1">
    <source>
        <dbReference type="EMBL" id="MPM80703.1"/>
    </source>
</evidence>
<comment type="caution">
    <text evidence="1">The sequence shown here is derived from an EMBL/GenBank/DDBJ whole genome shotgun (WGS) entry which is preliminary data.</text>
</comment>
<organism evidence="1">
    <name type="scientific">bioreactor metagenome</name>
    <dbReference type="NCBI Taxonomy" id="1076179"/>
    <lineage>
        <taxon>unclassified sequences</taxon>
        <taxon>metagenomes</taxon>
        <taxon>ecological metagenomes</taxon>
    </lineage>
</organism>